<organism evidence="3 4">
    <name type="scientific">Comamonas denitrificans</name>
    <dbReference type="NCBI Taxonomy" id="117506"/>
    <lineage>
        <taxon>Bacteria</taxon>
        <taxon>Pseudomonadati</taxon>
        <taxon>Pseudomonadota</taxon>
        <taxon>Betaproteobacteria</taxon>
        <taxon>Burkholderiales</taxon>
        <taxon>Comamonadaceae</taxon>
        <taxon>Comamonas</taxon>
    </lineage>
</organism>
<evidence type="ECO:0000256" key="1">
    <source>
        <dbReference type="SAM" id="Phobius"/>
    </source>
</evidence>
<dbReference type="Pfam" id="PF11992">
    <property type="entry name" value="TgpA_N"/>
    <property type="match status" value="1"/>
</dbReference>
<dbReference type="InterPro" id="IPR002931">
    <property type="entry name" value="Transglutaminase-like"/>
</dbReference>
<feature type="transmembrane region" description="Helical" evidence="1">
    <location>
        <begin position="136"/>
        <end position="155"/>
    </location>
</feature>
<reference evidence="3" key="1">
    <citation type="submission" date="2021-03" db="EMBL/GenBank/DDBJ databases">
        <title>Comamonas denitrificans.</title>
        <authorList>
            <person name="Finster K."/>
        </authorList>
    </citation>
    <scope>NUCLEOTIDE SEQUENCE</scope>
    <source>
        <strain evidence="3">MM2021_4</strain>
    </source>
</reference>
<dbReference type="RefSeq" id="WP_207574506.1">
    <property type="nucleotide sequence ID" value="NZ_JAFNME010000005.1"/>
</dbReference>
<keyword evidence="1" id="KW-1133">Transmembrane helix</keyword>
<feature type="transmembrane region" description="Helical" evidence="1">
    <location>
        <begin position="68"/>
        <end position="101"/>
    </location>
</feature>
<keyword evidence="4" id="KW-1185">Reference proteome</keyword>
<keyword evidence="1" id="KW-0472">Membrane</keyword>
<evidence type="ECO:0000313" key="3">
    <source>
        <dbReference type="EMBL" id="MBO1248963.1"/>
    </source>
</evidence>
<dbReference type="InterPro" id="IPR025403">
    <property type="entry name" value="TgpA-like_C"/>
</dbReference>
<dbReference type="InterPro" id="IPR021878">
    <property type="entry name" value="TgpA_N"/>
</dbReference>
<dbReference type="InterPro" id="IPR052901">
    <property type="entry name" value="Bact_TGase-like"/>
</dbReference>
<dbReference type="AlphaFoldDB" id="A0A939GZ48"/>
<name>A0A939GZ48_9BURK</name>
<dbReference type="EMBL" id="JAFNME010000005">
    <property type="protein sequence ID" value="MBO1248963.1"/>
    <property type="molecule type" value="Genomic_DNA"/>
</dbReference>
<comment type="caution">
    <text evidence="3">The sequence shown here is derived from an EMBL/GenBank/DDBJ whole genome shotgun (WGS) entry which is preliminary data.</text>
</comment>
<keyword evidence="1" id="KW-0812">Transmembrane</keyword>
<evidence type="ECO:0000313" key="4">
    <source>
        <dbReference type="Proteomes" id="UP000664731"/>
    </source>
</evidence>
<proteinExistence type="predicted"/>
<protein>
    <submittedName>
        <fullName evidence="3">DUF3488 domain-containing transglutaminase family protein</fullName>
    </submittedName>
</protein>
<dbReference type="PANTHER" id="PTHR42736">
    <property type="entry name" value="PROTEIN-GLUTAMINE GAMMA-GLUTAMYLTRANSFERASE"/>
    <property type="match status" value="1"/>
</dbReference>
<dbReference type="Proteomes" id="UP000664731">
    <property type="component" value="Unassembled WGS sequence"/>
</dbReference>
<dbReference type="Gene3D" id="3.10.620.30">
    <property type="match status" value="1"/>
</dbReference>
<dbReference type="Pfam" id="PF01841">
    <property type="entry name" value="Transglut_core"/>
    <property type="match status" value="1"/>
</dbReference>
<dbReference type="PANTHER" id="PTHR42736:SF1">
    <property type="entry name" value="PROTEIN-GLUTAMINE GAMMA-GLUTAMYLTRANSFERASE"/>
    <property type="match status" value="1"/>
</dbReference>
<accession>A0A939GZ48</accession>
<feature type="transmembrane region" description="Helical" evidence="1">
    <location>
        <begin position="113"/>
        <end position="130"/>
    </location>
</feature>
<feature type="transmembrane region" description="Helical" evidence="1">
    <location>
        <begin position="167"/>
        <end position="189"/>
    </location>
</feature>
<dbReference type="InterPro" id="IPR038765">
    <property type="entry name" value="Papain-like_cys_pep_sf"/>
</dbReference>
<dbReference type="SUPFAM" id="SSF54001">
    <property type="entry name" value="Cysteine proteinases"/>
    <property type="match status" value="1"/>
</dbReference>
<feature type="domain" description="Transglutaminase-like" evidence="2">
    <location>
        <begin position="418"/>
        <end position="489"/>
    </location>
</feature>
<dbReference type="Pfam" id="PF13559">
    <property type="entry name" value="DUF4129"/>
    <property type="match status" value="1"/>
</dbReference>
<sequence>MPLPPLLTTLHTLPRSARDSLLVVLAAALVLLPQLPHLPLWASAITAGLLLWRALLAWRAAPLPKAWLKALILLCVVALTATQFKTIFGPAAGAALIVQLLALKTLEMHARRDAMVVFFLGFFSLITVFIESQSLVTTALVLLALWWLLAALINAHRPVGQPRWRELLRQAASLLLWGLPLMVVLFVFFPRLPPLWGLPTDGLQGTTGLSEDMQVGQVASLAQDSSVALRVRFGDGVPPAQQQLYFRGPVLSHFDGRNWTATPFTPWGRQANNPPVEALEPGPGVEYEVTLEPHRQRWLLTLEATPQPPVLAQRSVRPSGQAQWMSPQPITEVLRYQAQAILRFRYGEQLTAEEQADLRHLPADSNPRTLAMGQQLRQAHGQDDQALIAAALKHLRTGGYTYTLTPGVYPSDTADAFWFDIQRGFCEHIASAFAVLMRSAGIPARIVTGYQGGERNAVDGLWTVRQSDAHAWTEVWLPGQGWLRIDPTAAVAPDRIELLQRLAPPPTLFSGTVGRMFNPNMLQQLRANWEALNQRWNDWVLSYNSTQQSQLFNHWNLSDWSGTRLALGLGGLVGGLLALAGAWHWHRWHQRDPWLRLLDQARRRLLAAGLADAPWLGPRQLAQALQNQWGPSSQSAQDWLLAMEQWRYASHSSPRPSLQPLRRNFRAVRWPPALKK</sequence>
<evidence type="ECO:0000259" key="2">
    <source>
        <dbReference type="SMART" id="SM00460"/>
    </source>
</evidence>
<gene>
    <name evidence="3" type="ORF">J1777_03795</name>
</gene>
<dbReference type="SMART" id="SM00460">
    <property type="entry name" value="TGc"/>
    <property type="match status" value="1"/>
</dbReference>